<accession>A0AAF1K6T6</accession>
<dbReference type="InterPro" id="IPR042100">
    <property type="entry name" value="Bug_dom1"/>
</dbReference>
<evidence type="ECO:0000256" key="1">
    <source>
        <dbReference type="ARBA" id="ARBA00006987"/>
    </source>
</evidence>
<name>A0AAF1K6T6_9PROT</name>
<reference evidence="2" key="2">
    <citation type="journal article" date="2021" name="Syst. Appl. Microbiol.">
        <title>Roseomonas hellenica sp. nov., isolated from roots of wild-growing Alkanna tinctoria.</title>
        <authorList>
            <person name="Rat A."/>
            <person name="Naranjo H.D."/>
            <person name="Lebbe L."/>
            <person name="Cnockaert M."/>
            <person name="Krigas N."/>
            <person name="Grigoriadou K."/>
            <person name="Maloupa E."/>
            <person name="Willems A."/>
        </authorList>
    </citation>
    <scope>NUCLEOTIDE SEQUENCE</scope>
    <source>
        <strain evidence="2">LMG 28251</strain>
    </source>
</reference>
<dbReference type="EMBL" id="JAAEDH010000035">
    <property type="protein sequence ID" value="MBR0657438.1"/>
    <property type="molecule type" value="Genomic_DNA"/>
</dbReference>
<dbReference type="PANTHER" id="PTHR42928">
    <property type="entry name" value="TRICARBOXYLATE-BINDING PROTEIN"/>
    <property type="match status" value="1"/>
</dbReference>
<dbReference type="PANTHER" id="PTHR42928:SF5">
    <property type="entry name" value="BLR1237 PROTEIN"/>
    <property type="match status" value="1"/>
</dbReference>
<gene>
    <name evidence="2" type="ORF">GXW79_20345</name>
</gene>
<reference evidence="2" key="1">
    <citation type="submission" date="2020-01" db="EMBL/GenBank/DDBJ databases">
        <authorList>
            <person name="Rat A."/>
        </authorList>
    </citation>
    <scope>NUCLEOTIDE SEQUENCE</scope>
    <source>
        <strain evidence="2">LMG 28251</strain>
    </source>
</reference>
<dbReference type="Gene3D" id="3.40.190.10">
    <property type="entry name" value="Periplasmic binding protein-like II"/>
    <property type="match status" value="1"/>
</dbReference>
<comment type="similarity">
    <text evidence="1">Belongs to the UPF0065 (bug) family.</text>
</comment>
<dbReference type="Proteomes" id="UP001196068">
    <property type="component" value="Unassembled WGS sequence"/>
</dbReference>
<dbReference type="AlphaFoldDB" id="A0AAF1K6T6"/>
<evidence type="ECO:0008006" key="4">
    <source>
        <dbReference type="Google" id="ProtNLM"/>
    </source>
</evidence>
<evidence type="ECO:0000313" key="3">
    <source>
        <dbReference type="Proteomes" id="UP001196068"/>
    </source>
</evidence>
<dbReference type="InterPro" id="IPR005064">
    <property type="entry name" value="BUG"/>
</dbReference>
<dbReference type="Gene3D" id="3.40.190.150">
    <property type="entry name" value="Bordetella uptake gene, domain 1"/>
    <property type="match status" value="1"/>
</dbReference>
<evidence type="ECO:0000313" key="2">
    <source>
        <dbReference type="EMBL" id="MBR0657438.1"/>
    </source>
</evidence>
<organism evidence="2 3">
    <name type="scientific">Plastoroseomonas arctica</name>
    <dbReference type="NCBI Taxonomy" id="1509237"/>
    <lineage>
        <taxon>Bacteria</taxon>
        <taxon>Pseudomonadati</taxon>
        <taxon>Pseudomonadota</taxon>
        <taxon>Alphaproteobacteria</taxon>
        <taxon>Acetobacterales</taxon>
        <taxon>Acetobacteraceae</taxon>
        <taxon>Plastoroseomonas</taxon>
    </lineage>
</organism>
<protein>
    <recommendedName>
        <fullName evidence="4">Tripartite tricarboxylate transporter family receptor</fullName>
    </recommendedName>
</protein>
<dbReference type="Pfam" id="PF03401">
    <property type="entry name" value="TctC"/>
    <property type="match status" value="1"/>
</dbReference>
<proteinExistence type="inferred from homology"/>
<sequence length="129" mass="13658">MTDFLAGRIDFMIDSQTLLAPFTRDNQVRPLAVTTARRSRLLPDIPTLDQAGVPGYSASSFQVLLAPRGTPGEIVAALASAVVEAQADAEVQRRFADAGVDILAGAAAPFVRAEADKWLPILRASGARP</sequence>
<keyword evidence="3" id="KW-1185">Reference proteome</keyword>
<comment type="caution">
    <text evidence="2">The sequence shown here is derived from an EMBL/GenBank/DDBJ whole genome shotgun (WGS) entry which is preliminary data.</text>
</comment>